<dbReference type="Gene3D" id="3.30.390.10">
    <property type="entry name" value="Enolase-like, N-terminal domain"/>
    <property type="match status" value="1"/>
</dbReference>
<keyword evidence="2 7" id="KW-0474">Menaquinone biosynthesis</keyword>
<evidence type="ECO:0000256" key="1">
    <source>
        <dbReference type="ARBA" id="ARBA00001968"/>
    </source>
</evidence>
<comment type="catalytic activity">
    <reaction evidence="7">
        <text>(1R,6R)-6-hydroxy-2-succinyl-cyclohexa-2,4-diene-1-carboxylate = 2-succinylbenzoate + H2O</text>
        <dbReference type="Rhea" id="RHEA:10196"/>
        <dbReference type="ChEBI" id="CHEBI:15377"/>
        <dbReference type="ChEBI" id="CHEBI:18325"/>
        <dbReference type="ChEBI" id="CHEBI:58689"/>
        <dbReference type="EC" id="4.2.1.113"/>
    </reaction>
</comment>
<accession>A0A0Q3X090</accession>
<dbReference type="InterPro" id="IPR013342">
    <property type="entry name" value="Mandelate_racemase_C"/>
</dbReference>
<dbReference type="Pfam" id="PF13378">
    <property type="entry name" value="MR_MLE_C"/>
    <property type="match status" value="1"/>
</dbReference>
<evidence type="ECO:0000256" key="5">
    <source>
        <dbReference type="ARBA" id="ARBA00023239"/>
    </source>
</evidence>
<dbReference type="SMART" id="SM00922">
    <property type="entry name" value="MR_MLE"/>
    <property type="match status" value="1"/>
</dbReference>
<dbReference type="HAMAP" id="MF_01933">
    <property type="entry name" value="MenC_2"/>
    <property type="match status" value="1"/>
</dbReference>
<dbReference type="Pfam" id="PF02746">
    <property type="entry name" value="MR_MLE_N"/>
    <property type="match status" value="1"/>
</dbReference>
<comment type="cofactor">
    <cofactor evidence="1 7">
        <name>a divalent metal cation</name>
        <dbReference type="ChEBI" id="CHEBI:60240"/>
    </cofactor>
</comment>
<dbReference type="UniPathway" id="UPA01057">
    <property type="reaction ID" value="UER00165"/>
</dbReference>
<dbReference type="InterPro" id="IPR047585">
    <property type="entry name" value="MenC"/>
</dbReference>
<evidence type="ECO:0000256" key="4">
    <source>
        <dbReference type="ARBA" id="ARBA00022842"/>
    </source>
</evidence>
<keyword evidence="3 7" id="KW-0479">Metal-binding</keyword>
<comment type="similarity">
    <text evidence="7">Belongs to the mandelate racemase/muconate lactonizing enzyme family. MenC type 2 subfamily.</text>
</comment>
<dbReference type="STRING" id="157838.AN964_04140"/>
<dbReference type="PATRIC" id="fig|157838.3.peg.919"/>
<dbReference type="CDD" id="cd03317">
    <property type="entry name" value="NAAAR"/>
    <property type="match status" value="1"/>
</dbReference>
<feature type="binding site" evidence="7">
    <location>
        <position position="214"/>
    </location>
    <ligand>
        <name>Mg(2+)</name>
        <dbReference type="ChEBI" id="CHEBI:18420"/>
    </ligand>
</feature>
<dbReference type="PANTHER" id="PTHR48073:SF5">
    <property type="entry name" value="O-SUCCINYLBENZOATE SYNTHASE"/>
    <property type="match status" value="1"/>
</dbReference>
<evidence type="ECO:0000256" key="7">
    <source>
        <dbReference type="HAMAP-Rule" id="MF_01933"/>
    </source>
</evidence>
<comment type="caution">
    <text evidence="9">The sequence shown here is derived from an EMBL/GenBank/DDBJ whole genome shotgun (WGS) entry which is preliminary data.</text>
</comment>
<reference evidence="9 10" key="1">
    <citation type="submission" date="2015-09" db="EMBL/GenBank/DDBJ databases">
        <title>Genome sequencing project for genomic taxonomy and phylogenomics of Bacillus-like bacteria.</title>
        <authorList>
            <person name="Liu B."/>
            <person name="Wang J."/>
            <person name="Zhu Y."/>
            <person name="Liu G."/>
            <person name="Chen Q."/>
            <person name="Chen Z."/>
            <person name="Lan J."/>
            <person name="Che J."/>
            <person name="Ge C."/>
            <person name="Shi H."/>
            <person name="Pan Z."/>
            <person name="Liu X."/>
        </authorList>
    </citation>
    <scope>NUCLEOTIDE SEQUENCE [LARGE SCALE GENOMIC DNA]</scope>
    <source>
        <strain evidence="9 10">LMG 18435</strain>
    </source>
</reference>
<proteinExistence type="inferred from homology"/>
<comment type="pathway">
    <text evidence="7">Quinol/quinone metabolism; menaquinone biosynthesis.</text>
</comment>
<comment type="pathway">
    <text evidence="7">Quinol/quinone metabolism; 1,4-dihydroxy-2-naphthoate biosynthesis; 1,4-dihydroxy-2-naphthoate from chorismate: step 4/7.</text>
</comment>
<name>A0A0Q3X090_9BACI</name>
<feature type="binding site" evidence="7">
    <location>
        <position position="239"/>
    </location>
    <ligand>
        <name>Mg(2+)</name>
        <dbReference type="ChEBI" id="CHEBI:18420"/>
    </ligand>
</feature>
<dbReference type="SFLD" id="SFLDG00180">
    <property type="entry name" value="muconate_cycloisomerase"/>
    <property type="match status" value="1"/>
</dbReference>
<dbReference type="SUPFAM" id="SSF54826">
    <property type="entry name" value="Enolase N-terminal domain-like"/>
    <property type="match status" value="1"/>
</dbReference>
<feature type="active site" description="Proton acceptor" evidence="7">
    <location>
        <position position="263"/>
    </location>
</feature>
<organism evidence="9 10">
    <name type="scientific">Heyndrickxia shackletonii</name>
    <dbReference type="NCBI Taxonomy" id="157838"/>
    <lineage>
        <taxon>Bacteria</taxon>
        <taxon>Bacillati</taxon>
        <taxon>Bacillota</taxon>
        <taxon>Bacilli</taxon>
        <taxon>Bacillales</taxon>
        <taxon>Bacillaceae</taxon>
        <taxon>Heyndrickxia</taxon>
    </lineage>
</organism>
<evidence type="ECO:0000313" key="10">
    <source>
        <dbReference type="Proteomes" id="UP000051888"/>
    </source>
</evidence>
<feature type="active site" description="Proton donor" evidence="7">
    <location>
        <position position="164"/>
    </location>
</feature>
<dbReference type="InterPro" id="IPR029065">
    <property type="entry name" value="Enolase_C-like"/>
</dbReference>
<dbReference type="OrthoDB" id="9774531at2"/>
<evidence type="ECO:0000259" key="8">
    <source>
        <dbReference type="SMART" id="SM00922"/>
    </source>
</evidence>
<gene>
    <name evidence="7" type="primary">menC</name>
    <name evidence="9" type="ORF">AN964_04140</name>
</gene>
<evidence type="ECO:0000256" key="2">
    <source>
        <dbReference type="ARBA" id="ARBA00022428"/>
    </source>
</evidence>
<protein>
    <recommendedName>
        <fullName evidence="6 7">o-succinylbenzoate synthase</fullName>
        <shortName evidence="7">OSB synthase</shortName>
        <shortName evidence="7">OSBS</shortName>
        <ecNumber evidence="6 7">4.2.1.113</ecNumber>
    </recommendedName>
    <alternativeName>
        <fullName evidence="7">4-(2'-carboxyphenyl)-4-oxybutyric acid synthase</fullName>
    </alternativeName>
    <alternativeName>
        <fullName evidence="7">o-succinylbenzoic acid synthase</fullName>
    </alternativeName>
</protein>
<evidence type="ECO:0000256" key="3">
    <source>
        <dbReference type="ARBA" id="ARBA00022723"/>
    </source>
</evidence>
<feature type="binding site" evidence="7">
    <location>
        <position position="189"/>
    </location>
    <ligand>
        <name>Mg(2+)</name>
        <dbReference type="ChEBI" id="CHEBI:18420"/>
    </ligand>
</feature>
<dbReference type="Proteomes" id="UP000051888">
    <property type="component" value="Unassembled WGS sequence"/>
</dbReference>
<dbReference type="SFLD" id="SFLDS00001">
    <property type="entry name" value="Enolase"/>
    <property type="match status" value="1"/>
</dbReference>
<dbReference type="GO" id="GO:0016854">
    <property type="term" value="F:racemase and epimerase activity"/>
    <property type="evidence" value="ECO:0007669"/>
    <property type="project" value="UniProtKB-ARBA"/>
</dbReference>
<keyword evidence="5 7" id="KW-0456">Lyase</keyword>
<comment type="function">
    <text evidence="7">Converts 2-succinyl-6-hydroxy-2,4-cyclohexadiene-1-carboxylate (SHCHC) to 2-succinylbenzoate (OSB).</text>
</comment>
<dbReference type="UniPathway" id="UPA00079"/>
<dbReference type="EC" id="4.2.1.113" evidence="6 7"/>
<dbReference type="InterPro" id="IPR029017">
    <property type="entry name" value="Enolase-like_N"/>
</dbReference>
<dbReference type="AlphaFoldDB" id="A0A0Q3X090"/>
<dbReference type="GO" id="GO:0043748">
    <property type="term" value="F:O-succinylbenzoate synthase activity"/>
    <property type="evidence" value="ECO:0007669"/>
    <property type="project" value="UniProtKB-EC"/>
</dbReference>
<dbReference type="InterPro" id="IPR010197">
    <property type="entry name" value="OSBS/NAAAR"/>
</dbReference>
<dbReference type="Gene3D" id="3.20.20.120">
    <property type="entry name" value="Enolase-like C-terminal domain"/>
    <property type="match status" value="1"/>
</dbReference>
<keyword evidence="4 7" id="KW-0460">Magnesium</keyword>
<dbReference type="InterPro" id="IPR036849">
    <property type="entry name" value="Enolase-like_C_sf"/>
</dbReference>
<evidence type="ECO:0000313" key="9">
    <source>
        <dbReference type="EMBL" id="KQL55349.1"/>
    </source>
</evidence>
<dbReference type="EMBL" id="LJJC01000004">
    <property type="protein sequence ID" value="KQL55349.1"/>
    <property type="molecule type" value="Genomic_DNA"/>
</dbReference>
<dbReference type="GO" id="GO:0009234">
    <property type="term" value="P:menaquinone biosynthetic process"/>
    <property type="evidence" value="ECO:0007669"/>
    <property type="project" value="UniProtKB-UniRule"/>
</dbReference>
<sequence length="370" mass="41819">MQPKKITLRKLQMKLKQPFTTSFGTQTEKEFCILEVEDKNGNIGWGESGALTFPGYNEETTITNQHILEDFLIPSILGNSYDHPDQFNQQISYIRRNRMAKSTVETAIWDLYAKNNGVPLYKVLGGEKKDIKVGVSIGIKDSIKELLETIEEKMDKGFHKIKVKIKPGKDVEVIREIRKVFPDIPLMADANSAYTLKDIDLLKQLDQFNLLMIEQPLEHDDIIHHSKLQKQIETPICLDESICSYEDAKNAIELGSCKIINIKIGRVGGHSESIKIHNLCKEHNIPVWCGGMLEAGIGRAHNIAITSLSQFLIPGDTGPSQQYWHEDIIQPEVEVKNGIVQLPSGNGIGYTVDKEKVKKYTVYEKQFTVS</sequence>
<dbReference type="InterPro" id="IPR013341">
    <property type="entry name" value="Mandelate_racemase_N_dom"/>
</dbReference>
<feature type="domain" description="Mandelate racemase/muconate lactonizing enzyme C-terminal" evidence="8">
    <location>
        <begin position="143"/>
        <end position="235"/>
    </location>
</feature>
<dbReference type="PANTHER" id="PTHR48073">
    <property type="entry name" value="O-SUCCINYLBENZOATE SYNTHASE-RELATED"/>
    <property type="match status" value="1"/>
</dbReference>
<dbReference type="NCBIfam" id="TIGR01928">
    <property type="entry name" value="menC_lowGC_arch"/>
    <property type="match status" value="1"/>
</dbReference>
<evidence type="ECO:0000256" key="6">
    <source>
        <dbReference type="ARBA" id="ARBA00029491"/>
    </source>
</evidence>
<dbReference type="GO" id="GO:0000287">
    <property type="term" value="F:magnesium ion binding"/>
    <property type="evidence" value="ECO:0007669"/>
    <property type="project" value="UniProtKB-UniRule"/>
</dbReference>
<dbReference type="SUPFAM" id="SSF51604">
    <property type="entry name" value="Enolase C-terminal domain-like"/>
    <property type="match status" value="1"/>
</dbReference>
<dbReference type="SFLD" id="SFLDF00009">
    <property type="entry name" value="o-succinylbenzoate_synthase"/>
    <property type="match status" value="1"/>
</dbReference>
<keyword evidence="10" id="KW-1185">Reference proteome</keyword>